<dbReference type="KEGG" id="rht:NT26_2009"/>
<dbReference type="EMBL" id="FO082820">
    <property type="protein sequence ID" value="CCF19733.1"/>
    <property type="molecule type" value="Genomic_DNA"/>
</dbReference>
<gene>
    <name evidence="1" type="ORF">NT26_2009</name>
</gene>
<accession>L0NF76</accession>
<reference evidence="1 2" key="1">
    <citation type="journal article" date="2013" name="Genome Biol. Evol.">
        <title>Life in an arsenic-containing gold mine: genome and physiology of the autotrophic arsenite-oxidizing bacterium rhizobium sp. NT-26.</title>
        <authorList>
            <person name="Andres J."/>
            <person name="Arsene-Ploetze F."/>
            <person name="Barbe V."/>
            <person name="Brochier-Armanet C."/>
            <person name="Cleiss-Arnold J."/>
            <person name="Coppee J.Y."/>
            <person name="Dillies M.A."/>
            <person name="Geist"/>
            <person name="L"/>
            <person name="Joublin A."/>
            <person name="Koechler S."/>
            <person name="Lassalle F."/>
            <person name="Marchal M."/>
            <person name="Medigue C."/>
            <person name="Muller D."/>
            <person name="Nesme X."/>
            <person name="Plewniak F."/>
            <person name="Proux C."/>
            <person name="Ramirez-Bahena M.H."/>
            <person name="Schenowitz C."/>
            <person name="Sismeiro O."/>
            <person name="Vallenet D."/>
            <person name="Santini J.M."/>
            <person name="Bertin P.N."/>
        </authorList>
    </citation>
    <scope>NUCLEOTIDE SEQUENCE [LARGE SCALE GENOMIC DNA]</scope>
    <source>
        <strain evidence="1 2">NT-26</strain>
    </source>
</reference>
<keyword evidence="2" id="KW-1185">Reference proteome</keyword>
<organism evidence="1 2">
    <name type="scientific">Pseudorhizobium banfieldiae</name>
    <dbReference type="NCBI Taxonomy" id="1125847"/>
    <lineage>
        <taxon>Bacteria</taxon>
        <taxon>Pseudomonadati</taxon>
        <taxon>Pseudomonadota</taxon>
        <taxon>Alphaproteobacteria</taxon>
        <taxon>Hyphomicrobiales</taxon>
        <taxon>Rhizobiaceae</taxon>
        <taxon>Rhizobium/Agrobacterium group</taxon>
        <taxon>Pseudorhizobium</taxon>
    </lineage>
</organism>
<protein>
    <submittedName>
        <fullName evidence="1">Uncharacterized protein</fullName>
    </submittedName>
</protein>
<proteinExistence type="predicted"/>
<sequence>MRKLHHLLQNRHNQLPQILREIYVMAIWLVRHRPLRLQTPVGLVHKMSDLGDR</sequence>
<evidence type="ECO:0000313" key="2">
    <source>
        <dbReference type="Proteomes" id="UP000010792"/>
    </source>
</evidence>
<dbReference type="STRING" id="1125847.NT26_2009"/>
<dbReference type="Proteomes" id="UP000010792">
    <property type="component" value="Chromosome"/>
</dbReference>
<evidence type="ECO:0000313" key="1">
    <source>
        <dbReference type="EMBL" id="CCF19733.1"/>
    </source>
</evidence>
<name>L0NF76_9HYPH</name>
<dbReference type="AlphaFoldDB" id="L0NF76"/>